<dbReference type="Proteomes" id="UP000887565">
    <property type="component" value="Unplaced"/>
</dbReference>
<dbReference type="GO" id="GO:0005829">
    <property type="term" value="C:cytosol"/>
    <property type="evidence" value="ECO:0007669"/>
    <property type="project" value="TreeGrafter"/>
</dbReference>
<accession>A0A915KQ48</accession>
<comment type="similarity">
    <text evidence="2">Belongs to the janus family.</text>
</comment>
<dbReference type="GO" id="GO:0030154">
    <property type="term" value="P:cell differentiation"/>
    <property type="evidence" value="ECO:0007669"/>
    <property type="project" value="UniProtKB-KW"/>
</dbReference>
<dbReference type="GO" id="GO:0101006">
    <property type="term" value="F:protein histidine phosphatase activity"/>
    <property type="evidence" value="ECO:0007669"/>
    <property type="project" value="TreeGrafter"/>
</dbReference>
<name>A0A915KQ48_ROMCU</name>
<dbReference type="PANTHER" id="PTHR12258">
    <property type="entry name" value="JANUS-A/JANUS-B"/>
    <property type="match status" value="1"/>
</dbReference>
<evidence type="ECO:0000313" key="8">
    <source>
        <dbReference type="Proteomes" id="UP000887565"/>
    </source>
</evidence>
<dbReference type="GO" id="GO:0007548">
    <property type="term" value="P:sex differentiation"/>
    <property type="evidence" value="ECO:0007669"/>
    <property type="project" value="UniProtKB-KW"/>
</dbReference>
<sequence length="115" mass="13139">MESISDVDIDPQGRFKYILIKVVDPISKVEKYIVRGYGRCEYHADIYDEVEPEIKKAGLKSICEGGGRILHENDKKKLTVFGYSTGYGKADHAKSVEILKKKFVNYQVDWSNDGY</sequence>
<organism evidence="8 9">
    <name type="scientific">Romanomermis culicivorax</name>
    <name type="common">Nematode worm</name>
    <dbReference type="NCBI Taxonomy" id="13658"/>
    <lineage>
        <taxon>Eukaryota</taxon>
        <taxon>Metazoa</taxon>
        <taxon>Ecdysozoa</taxon>
        <taxon>Nematoda</taxon>
        <taxon>Enoplea</taxon>
        <taxon>Dorylaimia</taxon>
        <taxon>Mermithida</taxon>
        <taxon>Mermithoidea</taxon>
        <taxon>Mermithidae</taxon>
        <taxon>Romanomermis</taxon>
    </lineage>
</organism>
<keyword evidence="8" id="KW-1185">Reference proteome</keyword>
<proteinExistence type="inferred from homology"/>
<evidence type="ECO:0000256" key="2">
    <source>
        <dbReference type="ARBA" id="ARBA00010971"/>
    </source>
</evidence>
<reference evidence="9" key="1">
    <citation type="submission" date="2022-11" db="UniProtKB">
        <authorList>
            <consortium name="WormBaseParasite"/>
        </authorList>
    </citation>
    <scope>IDENTIFICATION</scope>
</reference>
<evidence type="ECO:0000256" key="3">
    <source>
        <dbReference type="ARBA" id="ARBA00022782"/>
    </source>
</evidence>
<dbReference type="AlphaFoldDB" id="A0A915KQ48"/>
<evidence type="ECO:0000256" key="1">
    <source>
        <dbReference type="ARBA" id="ARBA00002508"/>
    </source>
</evidence>
<feature type="binding site" evidence="7">
    <location>
        <position position="16"/>
    </location>
    <ligand>
        <name>substrate</name>
    </ligand>
</feature>
<evidence type="ECO:0000256" key="7">
    <source>
        <dbReference type="PIRSR" id="PIRSR607702-2"/>
    </source>
</evidence>
<evidence type="ECO:0000256" key="5">
    <source>
        <dbReference type="ARBA" id="ARBA00068494"/>
    </source>
</evidence>
<feature type="active site" description="Proton acceptor" evidence="6">
    <location>
        <position position="43"/>
    </location>
</feature>
<dbReference type="OMA" id="GRINHEP"/>
<dbReference type="Pfam" id="PF05005">
    <property type="entry name" value="Ocnus"/>
    <property type="match status" value="1"/>
</dbReference>
<evidence type="ECO:0000256" key="6">
    <source>
        <dbReference type="PIRSR" id="PIRSR607702-1"/>
    </source>
</evidence>
<evidence type="ECO:0000256" key="4">
    <source>
        <dbReference type="ARBA" id="ARBA00022928"/>
    </source>
</evidence>
<dbReference type="Gene3D" id="3.50.20.20">
    <property type="entry name" value="Janus/Ocnus"/>
    <property type="match status" value="1"/>
</dbReference>
<keyword evidence="3" id="KW-0221">Differentiation</keyword>
<evidence type="ECO:0000313" key="9">
    <source>
        <dbReference type="WBParaSite" id="nRc.2.0.1.t40871-RA"/>
    </source>
</evidence>
<dbReference type="PANTHER" id="PTHR12258:SF5">
    <property type="entry name" value="BCDNA.GH02250-RELATED"/>
    <property type="match status" value="1"/>
</dbReference>
<comment type="function">
    <text evidence="1">JanA and janB regulate somatic sex differentiation.</text>
</comment>
<dbReference type="FunFam" id="3.50.20.20:FF:000001">
    <property type="entry name" value="14 kDa phosphohistidine phosphatase"/>
    <property type="match status" value="1"/>
</dbReference>
<dbReference type="WBParaSite" id="nRc.2.0.1.t40871-RA">
    <property type="protein sequence ID" value="nRc.2.0.1.t40871-RA"/>
    <property type="gene ID" value="nRc.2.0.1.g40871"/>
</dbReference>
<dbReference type="InterPro" id="IPR007702">
    <property type="entry name" value="Janus"/>
</dbReference>
<dbReference type="InterPro" id="IPR038596">
    <property type="entry name" value="Janus_sf"/>
</dbReference>
<keyword evidence="4" id="KW-0726">Sexual differentiation</keyword>
<dbReference type="SUPFAM" id="SSF143724">
    <property type="entry name" value="PHP14-like"/>
    <property type="match status" value="1"/>
</dbReference>
<protein>
    <recommendedName>
        <fullName evidence="5">Sex-regulated protein janus-A</fullName>
    </recommendedName>
</protein>